<dbReference type="InterPro" id="IPR016215">
    <property type="entry name" value="NTA_MOA"/>
</dbReference>
<dbReference type="InterPro" id="IPR011251">
    <property type="entry name" value="Luciferase-like_dom"/>
</dbReference>
<evidence type="ECO:0000259" key="7">
    <source>
        <dbReference type="Pfam" id="PF00296"/>
    </source>
</evidence>
<comment type="caution">
    <text evidence="8">The sequence shown here is derived from an EMBL/GenBank/DDBJ whole genome shotgun (WGS) entry which is preliminary data.</text>
</comment>
<dbReference type="InterPro" id="IPR036661">
    <property type="entry name" value="Luciferase-like_sf"/>
</dbReference>
<evidence type="ECO:0000256" key="3">
    <source>
        <dbReference type="ARBA" id="ARBA00023002"/>
    </source>
</evidence>
<dbReference type="AlphaFoldDB" id="A0A6L7GAX6"/>
<protein>
    <submittedName>
        <fullName evidence="8">NtaA/DmoA family FMN-dependent monooxygenase</fullName>
        <ecNumber evidence="8">1.14.-.-</ecNumber>
    </submittedName>
</protein>
<keyword evidence="9" id="KW-1185">Reference proteome</keyword>
<organism evidence="8 9">
    <name type="scientific">Pseudooceanicola albus</name>
    <dbReference type="NCBI Taxonomy" id="2692189"/>
    <lineage>
        <taxon>Bacteria</taxon>
        <taxon>Pseudomonadati</taxon>
        <taxon>Pseudomonadota</taxon>
        <taxon>Alphaproteobacteria</taxon>
        <taxon>Rhodobacterales</taxon>
        <taxon>Paracoccaceae</taxon>
        <taxon>Pseudooceanicola</taxon>
    </lineage>
</organism>
<feature type="binding site" evidence="6">
    <location>
        <position position="103"/>
    </location>
    <ligand>
        <name>FMN</name>
        <dbReference type="ChEBI" id="CHEBI:58210"/>
    </ligand>
</feature>
<dbReference type="Proteomes" id="UP000477911">
    <property type="component" value="Unassembled WGS sequence"/>
</dbReference>
<dbReference type="Pfam" id="PF00296">
    <property type="entry name" value="Bac_luciferase"/>
    <property type="match status" value="1"/>
</dbReference>
<dbReference type="CDD" id="cd01095">
    <property type="entry name" value="Nitrilotriacetate_monoxgenase"/>
    <property type="match status" value="1"/>
</dbReference>
<feature type="domain" description="Luciferase-like" evidence="7">
    <location>
        <begin position="27"/>
        <end position="401"/>
    </location>
</feature>
<evidence type="ECO:0000256" key="4">
    <source>
        <dbReference type="ARBA" id="ARBA00023033"/>
    </source>
</evidence>
<evidence type="ECO:0000313" key="8">
    <source>
        <dbReference type="EMBL" id="MXN20688.1"/>
    </source>
</evidence>
<dbReference type="Gene3D" id="3.20.20.30">
    <property type="entry name" value="Luciferase-like domain"/>
    <property type="match status" value="1"/>
</dbReference>
<evidence type="ECO:0000313" key="9">
    <source>
        <dbReference type="Proteomes" id="UP000477911"/>
    </source>
</evidence>
<dbReference type="InterPro" id="IPR051260">
    <property type="entry name" value="Diverse_substr_monoxygenases"/>
</dbReference>
<dbReference type="RefSeq" id="WP_160896812.1">
    <property type="nucleotide sequence ID" value="NZ_WUMU01000034.1"/>
</dbReference>
<evidence type="ECO:0000256" key="1">
    <source>
        <dbReference type="ARBA" id="ARBA00022630"/>
    </source>
</evidence>
<dbReference type="PANTHER" id="PTHR30011">
    <property type="entry name" value="ALKANESULFONATE MONOOXYGENASE-RELATED"/>
    <property type="match status" value="1"/>
</dbReference>
<evidence type="ECO:0000256" key="5">
    <source>
        <dbReference type="ARBA" id="ARBA00033748"/>
    </source>
</evidence>
<keyword evidence="2 6" id="KW-0288">FMN</keyword>
<dbReference type="GO" id="GO:0016705">
    <property type="term" value="F:oxidoreductase activity, acting on paired donors, with incorporation or reduction of molecular oxygen"/>
    <property type="evidence" value="ECO:0007669"/>
    <property type="project" value="InterPro"/>
</dbReference>
<dbReference type="EC" id="1.14.-.-" evidence="8"/>
<proteinExistence type="inferred from homology"/>
<sequence>MTNPKRQMKMGVSMHVMGYHPGSWTMPGVNPNGLMELKHFAHVAQTAERGLFDMMFLADHAASRNLANLKLARENHHNNVKLEPLMLLSALATMTSHVGLVSTVNATYNAPYTIARILASVDHISKGRMGWNFVTGFCPDEARNYGYDGLPDQVLRKERGQEFVDIVQALMDSWEDDAMIRDKETGIFFDRDKVHFINYAGEHLKSRGPLDICRPPQGQIPMVMAGDSLSTKTLAAKRADVLYSAKSTFELARDYYAEVKGLMAGFGRDPEALKIMPGMMVFVAKTESEAREKLERITATTPVQVGLSEMLPYYDDPFGMDLNAPAPEIVLDAAQSPKGPLHNSGGTHSGAALQSAVDRINAVIRDRKPTLAELARLMPSLGVWKVVVGTPAQVADEMEHWFLNGAADGFNLQPPYMPAGLEDFVDLVVPELQRRGLYRSSYEGTTLRDNLGIKRPADRWAA</sequence>
<name>A0A6L7GAX6_9RHOB</name>
<keyword evidence="4 8" id="KW-0503">Monooxygenase</keyword>
<comment type="similarity">
    <text evidence="5">Belongs to the NtaA/SnaA/DszA monooxygenase family.</text>
</comment>
<reference evidence="8 9" key="1">
    <citation type="submission" date="2019-12" db="EMBL/GenBank/DDBJ databases">
        <authorList>
            <person name="Li M."/>
        </authorList>
    </citation>
    <scope>NUCLEOTIDE SEQUENCE [LARGE SCALE GENOMIC DNA]</scope>
    <source>
        <strain evidence="8 9">GBMRC 2024</strain>
    </source>
</reference>
<dbReference type="SUPFAM" id="SSF51679">
    <property type="entry name" value="Bacterial luciferase-like"/>
    <property type="match status" value="1"/>
</dbReference>
<dbReference type="EMBL" id="WUMU01000034">
    <property type="protein sequence ID" value="MXN20688.1"/>
    <property type="molecule type" value="Genomic_DNA"/>
</dbReference>
<feature type="binding site" evidence="6">
    <location>
        <position position="228"/>
    </location>
    <ligand>
        <name>FMN</name>
        <dbReference type="ChEBI" id="CHEBI:58210"/>
    </ligand>
</feature>
<evidence type="ECO:0000256" key="6">
    <source>
        <dbReference type="PIRSR" id="PIRSR000337-1"/>
    </source>
</evidence>
<feature type="binding site" evidence="6">
    <location>
        <position position="59"/>
    </location>
    <ligand>
        <name>FMN</name>
        <dbReference type="ChEBI" id="CHEBI:58210"/>
    </ligand>
</feature>
<keyword evidence="1 6" id="KW-0285">Flavoprotein</keyword>
<dbReference type="NCBIfam" id="TIGR03860">
    <property type="entry name" value="FMN_nitrolo"/>
    <property type="match status" value="1"/>
</dbReference>
<evidence type="ECO:0000256" key="2">
    <source>
        <dbReference type="ARBA" id="ARBA00022643"/>
    </source>
</evidence>
<gene>
    <name evidence="8" type="ORF">GR170_22895</name>
</gene>
<accession>A0A6L7GAX6</accession>
<dbReference type="GO" id="GO:0004497">
    <property type="term" value="F:monooxygenase activity"/>
    <property type="evidence" value="ECO:0007669"/>
    <property type="project" value="UniProtKB-KW"/>
</dbReference>
<keyword evidence="3 8" id="KW-0560">Oxidoreductase</keyword>
<dbReference type="PANTHER" id="PTHR30011:SF16">
    <property type="entry name" value="C2H2 FINGER DOMAIN TRANSCRIPTION FACTOR (EUROFUNG)-RELATED"/>
    <property type="match status" value="1"/>
</dbReference>
<dbReference type="PIRSF" id="PIRSF000337">
    <property type="entry name" value="NTA_MOA"/>
    <property type="match status" value="1"/>
</dbReference>